<evidence type="ECO:0000256" key="8">
    <source>
        <dbReference type="ARBA" id="ARBA00023077"/>
    </source>
</evidence>
<keyword evidence="3 11" id="KW-1134">Transmembrane beta strand</keyword>
<dbReference type="Pfam" id="PF00593">
    <property type="entry name" value="TonB_dep_Rec_b-barrel"/>
    <property type="match status" value="1"/>
</dbReference>
<evidence type="ECO:0000256" key="7">
    <source>
        <dbReference type="ARBA" id="ARBA00023065"/>
    </source>
</evidence>
<dbReference type="Gene3D" id="2.40.170.20">
    <property type="entry name" value="TonB-dependent receptor, beta-barrel domain"/>
    <property type="match status" value="1"/>
</dbReference>
<name>A0A9E5MQB1_9GAMM</name>
<comment type="subcellular location">
    <subcellularLocation>
        <location evidence="1 11">Cell outer membrane</location>
        <topology evidence="1 11">Multi-pass membrane protein</topology>
    </subcellularLocation>
</comment>
<evidence type="ECO:0000256" key="9">
    <source>
        <dbReference type="ARBA" id="ARBA00023136"/>
    </source>
</evidence>
<evidence type="ECO:0000256" key="6">
    <source>
        <dbReference type="ARBA" id="ARBA00023004"/>
    </source>
</evidence>
<evidence type="ECO:0000256" key="3">
    <source>
        <dbReference type="ARBA" id="ARBA00022452"/>
    </source>
</evidence>
<keyword evidence="4" id="KW-0410">Iron transport</keyword>
<proteinExistence type="inferred from homology"/>
<protein>
    <submittedName>
        <fullName evidence="15">TonB-dependent receptor</fullName>
    </submittedName>
</protein>
<evidence type="ECO:0000313" key="16">
    <source>
        <dbReference type="Proteomes" id="UP000787472"/>
    </source>
</evidence>
<dbReference type="PROSITE" id="PS52016">
    <property type="entry name" value="TONB_DEPENDENT_REC_3"/>
    <property type="match status" value="1"/>
</dbReference>
<dbReference type="Pfam" id="PF07715">
    <property type="entry name" value="Plug"/>
    <property type="match status" value="1"/>
</dbReference>
<evidence type="ECO:0000256" key="4">
    <source>
        <dbReference type="ARBA" id="ARBA00022496"/>
    </source>
</evidence>
<dbReference type="GO" id="GO:0009279">
    <property type="term" value="C:cell outer membrane"/>
    <property type="evidence" value="ECO:0007669"/>
    <property type="project" value="UniProtKB-SubCell"/>
</dbReference>
<dbReference type="Proteomes" id="UP000787472">
    <property type="component" value="Unassembled WGS sequence"/>
</dbReference>
<dbReference type="GO" id="GO:0006826">
    <property type="term" value="P:iron ion transport"/>
    <property type="evidence" value="ECO:0007669"/>
    <property type="project" value="UniProtKB-KW"/>
</dbReference>
<dbReference type="EMBL" id="JAAONZ010000030">
    <property type="protein sequence ID" value="NHO68377.1"/>
    <property type="molecule type" value="Genomic_DNA"/>
</dbReference>
<keyword evidence="5 11" id="KW-0812">Transmembrane</keyword>
<evidence type="ECO:0000256" key="5">
    <source>
        <dbReference type="ARBA" id="ARBA00022692"/>
    </source>
</evidence>
<dbReference type="PANTHER" id="PTHR32552">
    <property type="entry name" value="FERRICHROME IRON RECEPTOR-RELATED"/>
    <property type="match status" value="1"/>
</dbReference>
<dbReference type="InterPro" id="IPR012910">
    <property type="entry name" value="Plug_dom"/>
</dbReference>
<keyword evidence="2 11" id="KW-0813">Transport</keyword>
<dbReference type="PANTHER" id="PTHR32552:SF81">
    <property type="entry name" value="TONB-DEPENDENT OUTER MEMBRANE RECEPTOR"/>
    <property type="match status" value="1"/>
</dbReference>
<keyword evidence="10 11" id="KW-0998">Cell outer membrane</keyword>
<organism evidence="15 16">
    <name type="scientific">Pseudomaricurvus hydrocarbonicus</name>
    <dbReference type="NCBI Taxonomy" id="1470433"/>
    <lineage>
        <taxon>Bacteria</taxon>
        <taxon>Pseudomonadati</taxon>
        <taxon>Pseudomonadota</taxon>
        <taxon>Gammaproteobacteria</taxon>
        <taxon>Cellvibrionales</taxon>
        <taxon>Cellvibrionaceae</taxon>
        <taxon>Pseudomaricurvus</taxon>
    </lineage>
</organism>
<dbReference type="InterPro" id="IPR000531">
    <property type="entry name" value="Beta-barrel_TonB"/>
</dbReference>
<evidence type="ECO:0000259" key="13">
    <source>
        <dbReference type="Pfam" id="PF00593"/>
    </source>
</evidence>
<evidence type="ECO:0000256" key="2">
    <source>
        <dbReference type="ARBA" id="ARBA00022448"/>
    </source>
</evidence>
<dbReference type="InterPro" id="IPR039426">
    <property type="entry name" value="TonB-dep_rcpt-like"/>
</dbReference>
<keyword evidence="7" id="KW-0406">Ion transport</keyword>
<sequence length="733" mass="80151">MSLAISASALCSTFLSGITEAQIEEVVVTAQQREQSLQDVPISISAFNGEAIDKNMFKDVSGYVTKTPNASFTSSGSRSRREISIRGVTNFVGQNTALRTSTFGFYVDGFNMAGSSINPPVMDIQQIEILRGPQATYFGRNALGGGISVTSNQPEFELGGSFSADLARFNSTDLTGMLNVPIIDDVLAARFNVKTQSSDGNIENINEIGGGNDSDYDYAKATILFTPTDDLSVTVTGSYAEEEVGMREGVPSGVFSTFAGATLFSDFPDTDGDGLANPDPDGVGFFPNNTDKVNFNSPQSVGTDFEYLVARVDYDMESTMFTSITGYVESDFYLEGDIDGGSVDYLNEYRSIPRRSFSQELRLQSVSGQTFDWNVGVIYGKDSGKYLSETLIGAAELFGLAEDTTISKNDSEQTSKSWALFGQVDYYLTDALTLSVGGRYSEETITSSIKRANGAFIQTLESEDTFYDFSPRVAINYIVSEDVSVYATASKGFKSGGVQVSPLPGTESYEPEVLWNYEAGVKAELMENRLRVNAAAFYMDWKDLQTSFQQSGVDSDGNFTLFTGIDNAERAISKGVEMTATFLPNDSLQIDLGVGYLDAKYDKFVAYIDGANRVLDGETVPNSPKITASLDIEYGFELSENWSGYVRTEWQYRDSIQSSTSSLIQSGYPWEVPSYDVLNLRAGFENNNLSIVAYVENALDDDHFVSSYQKAFMGGMYVEPSYMNYGVKATYSF</sequence>
<gene>
    <name evidence="15" type="ORF">G8770_22725</name>
</gene>
<keyword evidence="8 12" id="KW-0798">TonB box</keyword>
<keyword evidence="15" id="KW-0675">Receptor</keyword>
<evidence type="ECO:0000256" key="12">
    <source>
        <dbReference type="RuleBase" id="RU003357"/>
    </source>
</evidence>
<dbReference type="AlphaFoldDB" id="A0A9E5MQB1"/>
<dbReference type="SUPFAM" id="SSF56935">
    <property type="entry name" value="Porins"/>
    <property type="match status" value="1"/>
</dbReference>
<evidence type="ECO:0000256" key="11">
    <source>
        <dbReference type="PROSITE-ProRule" id="PRU01360"/>
    </source>
</evidence>
<keyword evidence="16" id="KW-1185">Reference proteome</keyword>
<comment type="similarity">
    <text evidence="11 12">Belongs to the TonB-dependent receptor family.</text>
</comment>
<accession>A0A9E5MQB1</accession>
<evidence type="ECO:0000256" key="10">
    <source>
        <dbReference type="ARBA" id="ARBA00023237"/>
    </source>
</evidence>
<evidence type="ECO:0000313" key="15">
    <source>
        <dbReference type="EMBL" id="NHO68377.1"/>
    </source>
</evidence>
<comment type="caution">
    <text evidence="15">The sequence shown here is derived from an EMBL/GenBank/DDBJ whole genome shotgun (WGS) entry which is preliminary data.</text>
</comment>
<dbReference type="InterPro" id="IPR036942">
    <property type="entry name" value="Beta-barrel_TonB_sf"/>
</dbReference>
<evidence type="ECO:0000259" key="14">
    <source>
        <dbReference type="Pfam" id="PF07715"/>
    </source>
</evidence>
<evidence type="ECO:0000256" key="1">
    <source>
        <dbReference type="ARBA" id="ARBA00004571"/>
    </source>
</evidence>
<keyword evidence="9 11" id="KW-0472">Membrane</keyword>
<feature type="domain" description="TonB-dependent receptor plug" evidence="14">
    <location>
        <begin position="37"/>
        <end position="145"/>
    </location>
</feature>
<reference evidence="15" key="1">
    <citation type="submission" date="2020-03" db="EMBL/GenBank/DDBJ databases">
        <authorList>
            <person name="Guo F."/>
        </authorList>
    </citation>
    <scope>NUCLEOTIDE SEQUENCE</scope>
    <source>
        <strain evidence="15">JCM 30134</strain>
    </source>
</reference>
<keyword evidence="6" id="KW-0408">Iron</keyword>
<feature type="domain" description="TonB-dependent receptor-like beta-barrel" evidence="13">
    <location>
        <begin position="268"/>
        <end position="697"/>
    </location>
</feature>